<feature type="transmembrane region" description="Helical" evidence="6">
    <location>
        <begin position="242"/>
        <end position="259"/>
    </location>
</feature>
<gene>
    <name evidence="8" type="ORF">LACFE_CDS0143</name>
</gene>
<dbReference type="PATRIC" id="fig|1613.112.peg.153"/>
<dbReference type="EMBL" id="CP017151">
    <property type="protein sequence ID" value="AOR73623.1"/>
    <property type="molecule type" value="Genomic_DNA"/>
</dbReference>
<evidence type="ECO:0000313" key="9">
    <source>
        <dbReference type="Proteomes" id="UP000094714"/>
    </source>
</evidence>
<evidence type="ECO:0000256" key="5">
    <source>
        <dbReference type="ARBA" id="ARBA00023136"/>
    </source>
</evidence>
<feature type="transmembrane region" description="Helical" evidence="6">
    <location>
        <begin position="96"/>
        <end position="119"/>
    </location>
</feature>
<protein>
    <submittedName>
        <fullName evidence="8">MFS family major facilitator transporter, multidrug:cation symporter</fullName>
    </submittedName>
</protein>
<feature type="transmembrane region" description="Helical" evidence="6">
    <location>
        <begin position="154"/>
        <end position="176"/>
    </location>
</feature>
<evidence type="ECO:0000256" key="1">
    <source>
        <dbReference type="ARBA" id="ARBA00004651"/>
    </source>
</evidence>
<organism evidence="8 9">
    <name type="scientific">Limosilactobacillus fermentum</name>
    <name type="common">Lactobacillus fermentum</name>
    <dbReference type="NCBI Taxonomy" id="1613"/>
    <lineage>
        <taxon>Bacteria</taxon>
        <taxon>Bacillati</taxon>
        <taxon>Bacillota</taxon>
        <taxon>Bacilli</taxon>
        <taxon>Lactobacillales</taxon>
        <taxon>Lactobacillaceae</taxon>
        <taxon>Limosilactobacillus</taxon>
    </lineage>
</organism>
<keyword evidence="3 6" id="KW-0812">Transmembrane</keyword>
<dbReference type="GO" id="GO:0005886">
    <property type="term" value="C:plasma membrane"/>
    <property type="evidence" value="ECO:0007669"/>
    <property type="project" value="UniProtKB-SubCell"/>
</dbReference>
<feature type="transmembrane region" description="Helical" evidence="6">
    <location>
        <begin position="216"/>
        <end position="236"/>
    </location>
</feature>
<dbReference type="GO" id="GO:0022857">
    <property type="term" value="F:transmembrane transporter activity"/>
    <property type="evidence" value="ECO:0007669"/>
    <property type="project" value="InterPro"/>
</dbReference>
<evidence type="ECO:0000256" key="4">
    <source>
        <dbReference type="ARBA" id="ARBA00022989"/>
    </source>
</evidence>
<dbReference type="PANTHER" id="PTHR42718:SF9">
    <property type="entry name" value="MAJOR FACILITATOR SUPERFAMILY MULTIDRUG TRANSPORTER MFSC"/>
    <property type="match status" value="1"/>
</dbReference>
<feature type="transmembrane region" description="Helical" evidence="6">
    <location>
        <begin position="67"/>
        <end position="84"/>
    </location>
</feature>
<feature type="transmembrane region" description="Helical" evidence="6">
    <location>
        <begin position="442"/>
        <end position="464"/>
    </location>
</feature>
<feature type="transmembrane region" description="Helical" evidence="6">
    <location>
        <begin position="280"/>
        <end position="301"/>
    </location>
</feature>
<dbReference type="PRINTS" id="PR01036">
    <property type="entry name" value="TCRTETB"/>
</dbReference>
<evidence type="ECO:0000313" key="8">
    <source>
        <dbReference type="EMBL" id="AOR73623.1"/>
    </source>
</evidence>
<dbReference type="Gene3D" id="1.20.1720.10">
    <property type="entry name" value="Multidrug resistance protein D"/>
    <property type="match status" value="1"/>
</dbReference>
<proteinExistence type="predicted"/>
<keyword evidence="2" id="KW-0813">Transport</keyword>
<evidence type="ECO:0000259" key="7">
    <source>
        <dbReference type="PROSITE" id="PS50850"/>
    </source>
</evidence>
<feature type="transmembrane region" description="Helical" evidence="6">
    <location>
        <begin position="313"/>
        <end position="333"/>
    </location>
</feature>
<keyword evidence="4 6" id="KW-1133">Transmembrane helix</keyword>
<accession>A0A1D7ZUR5</accession>
<name>A0A1D7ZUR5_LIMFE</name>
<sequence length="472" mass="51512">MMVTGGWRLMTIRKEMLMHTEIDPNVRKMVTIILLVSTFISLMSQTMMITALPVIQHDVHRSLNTVQWLTTGYTLMIGVITPLSSNLYECFTNRQVFLGTLGTFIAGTLLGCVATSFGMLLAARLIQACAGGMLMSFQMTTMISIYPPEKRGSILGLSSLVIAAGPAIGPSTAGLILHFLNWHYLFILVLPFMVLACVLGYFMLPNYSTPHPIHIDFFSVVISLIGSALTLGSLTTFTVNSALGWAMLISGLVILTLFVRRQLRLTNPVLKVKIMTYPSFCLMTIVGILAFMVLLSTEQLLPIYAENVRHTGSFISGMILLPGAICNAITAFFAGKLYDQYGPKWLITTGGLLILLASIPLVTISTRSSLLTLTLAYTVRMIGNALVFSPALSEAFRALSKRENSHGSALNNTLRQSFGAVAVTMCVVIADIPASLVAGIKLAMWVTVLLAVLMLLVFWSYLAYQKRQATTL</sequence>
<dbReference type="InterPro" id="IPR011701">
    <property type="entry name" value="MFS"/>
</dbReference>
<dbReference type="Pfam" id="PF07690">
    <property type="entry name" value="MFS_1"/>
    <property type="match status" value="1"/>
</dbReference>
<keyword evidence="5 6" id="KW-0472">Membrane</keyword>
<reference evidence="8 9" key="1">
    <citation type="submission" date="2016-09" db="EMBL/GenBank/DDBJ databases">
        <title>Genome Sequence of the Lactobacillus fermentum strain NCC2970 (CNCM I-5068).</title>
        <authorList>
            <person name="Barretto C."/>
            <person name="Ngom-Bru C."/>
            <person name="Genevaz A."/>
            <person name="Fournier C."/>
            <person name="Moine D."/>
            <person name="Kassam M."/>
            <person name="Iltis A."/>
            <person name="Sagory-Zalkind P."/>
            <person name="Faucherand G."/>
            <person name="Descombes P."/>
            <person name="Duboux S."/>
        </authorList>
    </citation>
    <scope>NUCLEOTIDE SEQUENCE [LARGE SCALE GENOMIC DNA]</scope>
    <source>
        <strain evidence="8 9">NCC2970</strain>
    </source>
</reference>
<feature type="transmembrane region" description="Helical" evidence="6">
    <location>
        <begin position="182"/>
        <end position="204"/>
    </location>
</feature>
<feature type="transmembrane region" description="Helical" evidence="6">
    <location>
        <begin position="125"/>
        <end position="147"/>
    </location>
</feature>
<dbReference type="InterPro" id="IPR036259">
    <property type="entry name" value="MFS_trans_sf"/>
</dbReference>
<dbReference type="AlphaFoldDB" id="A0A1D7ZUR5"/>
<dbReference type="InterPro" id="IPR020846">
    <property type="entry name" value="MFS_dom"/>
</dbReference>
<dbReference type="Proteomes" id="UP000094714">
    <property type="component" value="Chromosome"/>
</dbReference>
<feature type="transmembrane region" description="Helical" evidence="6">
    <location>
        <begin position="417"/>
        <end position="436"/>
    </location>
</feature>
<evidence type="ECO:0000256" key="2">
    <source>
        <dbReference type="ARBA" id="ARBA00022448"/>
    </source>
</evidence>
<dbReference type="PROSITE" id="PS50850">
    <property type="entry name" value="MFS"/>
    <property type="match status" value="1"/>
</dbReference>
<evidence type="ECO:0000256" key="3">
    <source>
        <dbReference type="ARBA" id="ARBA00022692"/>
    </source>
</evidence>
<dbReference type="Gene3D" id="1.20.1250.20">
    <property type="entry name" value="MFS general substrate transporter like domains"/>
    <property type="match status" value="1"/>
</dbReference>
<comment type="subcellular location">
    <subcellularLocation>
        <location evidence="1">Cell membrane</location>
        <topology evidence="1">Multi-pass membrane protein</topology>
    </subcellularLocation>
</comment>
<evidence type="ECO:0000256" key="6">
    <source>
        <dbReference type="SAM" id="Phobius"/>
    </source>
</evidence>
<dbReference type="SUPFAM" id="SSF103473">
    <property type="entry name" value="MFS general substrate transporter"/>
    <property type="match status" value="1"/>
</dbReference>
<feature type="transmembrane region" description="Helical" evidence="6">
    <location>
        <begin position="377"/>
        <end position="396"/>
    </location>
</feature>
<feature type="domain" description="Major facilitator superfamily (MFS) profile" evidence="7">
    <location>
        <begin position="30"/>
        <end position="466"/>
    </location>
</feature>
<dbReference type="PANTHER" id="PTHR42718">
    <property type="entry name" value="MAJOR FACILITATOR SUPERFAMILY MULTIDRUG TRANSPORTER MFSC"/>
    <property type="match status" value="1"/>
</dbReference>
<feature type="transmembrane region" description="Helical" evidence="6">
    <location>
        <begin position="345"/>
        <end position="365"/>
    </location>
</feature>